<dbReference type="Proteomes" id="UP000004619">
    <property type="component" value="Unassembled WGS sequence"/>
</dbReference>
<reference evidence="1" key="1">
    <citation type="submission" date="2009-08" db="EMBL/GenBank/DDBJ databases">
        <authorList>
            <person name="Weinstock G."/>
            <person name="Sodergren E."/>
            <person name="Clifton S."/>
            <person name="Fulton L."/>
            <person name="Fulton B."/>
            <person name="Courtney L."/>
            <person name="Fronick C."/>
            <person name="Harrison M."/>
            <person name="Strong C."/>
            <person name="Farmer C."/>
            <person name="Delahaunty K."/>
            <person name="Markovic C."/>
            <person name="Hall O."/>
            <person name="Minx P."/>
            <person name="Tomlinson C."/>
            <person name="Mitreva M."/>
            <person name="Nelson J."/>
            <person name="Hou S."/>
            <person name="Wollam A."/>
            <person name="Pepin K.H."/>
            <person name="Johnson M."/>
            <person name="Bhonagiri V."/>
            <person name="Nash W.E."/>
            <person name="Warren W."/>
            <person name="Chinwalla A."/>
            <person name="Mardis E.R."/>
            <person name="Wilson R.K."/>
        </authorList>
    </citation>
    <scope>NUCLEOTIDE SEQUENCE [LARGE SCALE GENOMIC DNA]</scope>
    <source>
        <strain evidence="1">A2-165</strain>
    </source>
</reference>
<comment type="caution">
    <text evidence="1">The sequence shown here is derived from an EMBL/GenBank/DDBJ whole genome shotgun (WGS) entry which is preliminary data.</text>
</comment>
<sequence>MGKRRCSFNVSNLQIVHPNPYNALHWGLAQCARLPSWQQWFLRLDALHFAALFLQYQVL</sequence>
<evidence type="ECO:0000313" key="1">
    <source>
        <dbReference type="EMBL" id="EEU95727.1"/>
    </source>
</evidence>
<dbReference type="HOGENOM" id="CLU_2953672_0_0_9"/>
<name>C7H8M2_FAED2</name>
<accession>C7H8M2</accession>
<evidence type="ECO:0000313" key="2">
    <source>
        <dbReference type="Proteomes" id="UP000004619"/>
    </source>
</evidence>
<keyword evidence="2" id="KW-1185">Reference proteome</keyword>
<gene>
    <name evidence="1" type="ORF">FAEPRAA2165_02664</name>
</gene>
<organism evidence="1 2">
    <name type="scientific">Faecalibacterium duncaniae (strain DSM 17677 / JCM 31915 / A2-165)</name>
    <name type="common">Faecalibacterium prausnitzii</name>
    <dbReference type="NCBI Taxonomy" id="411483"/>
    <lineage>
        <taxon>Bacteria</taxon>
        <taxon>Bacillati</taxon>
        <taxon>Bacillota</taxon>
        <taxon>Clostridia</taxon>
        <taxon>Eubacteriales</taxon>
        <taxon>Oscillospiraceae</taxon>
        <taxon>Faecalibacterium</taxon>
    </lineage>
</organism>
<dbReference type="AlphaFoldDB" id="C7H8M2"/>
<protein>
    <submittedName>
        <fullName evidence="1">Uncharacterized protein</fullName>
    </submittedName>
</protein>
<dbReference type="EMBL" id="ACOP02000073">
    <property type="protein sequence ID" value="EEU95727.1"/>
    <property type="molecule type" value="Genomic_DNA"/>
</dbReference>
<dbReference type="STRING" id="411483.FAEPRAA2165_02664"/>
<proteinExistence type="predicted"/>